<accession>A0AAD8AM06</accession>
<keyword evidence="2" id="KW-1185">Reference proteome</keyword>
<evidence type="ECO:0000313" key="2">
    <source>
        <dbReference type="Proteomes" id="UP001233999"/>
    </source>
</evidence>
<reference evidence="1" key="1">
    <citation type="journal article" date="2023" name="IScience">
        <title>Live-bearing cockroach genome reveals convergent evolutionary mechanisms linked to viviparity in insects and beyond.</title>
        <authorList>
            <person name="Fouks B."/>
            <person name="Harrison M.C."/>
            <person name="Mikhailova A.A."/>
            <person name="Marchal E."/>
            <person name="English S."/>
            <person name="Carruthers M."/>
            <person name="Jennings E.C."/>
            <person name="Chiamaka E.L."/>
            <person name="Frigard R.A."/>
            <person name="Pippel M."/>
            <person name="Attardo G.M."/>
            <person name="Benoit J.B."/>
            <person name="Bornberg-Bauer E."/>
            <person name="Tobe S.S."/>
        </authorList>
    </citation>
    <scope>NUCLEOTIDE SEQUENCE</scope>
    <source>
        <strain evidence="1">Stay&amp;Tobe</strain>
    </source>
</reference>
<sequence>WLHDNGRMVTRTVVPGIDLSVMGLLYKRQVTSPFLFFSLSYSSLCELSVDGSLILVYS</sequence>
<proteinExistence type="predicted"/>
<dbReference type="EMBL" id="JASPKZ010000007">
    <property type="protein sequence ID" value="KAJ9601625.1"/>
    <property type="molecule type" value="Genomic_DNA"/>
</dbReference>
<dbReference type="AlphaFoldDB" id="A0AAD8AM06"/>
<feature type="non-terminal residue" evidence="1">
    <location>
        <position position="1"/>
    </location>
</feature>
<evidence type="ECO:0000313" key="1">
    <source>
        <dbReference type="EMBL" id="KAJ9601625.1"/>
    </source>
</evidence>
<gene>
    <name evidence="1" type="ORF">L9F63_000233</name>
</gene>
<dbReference type="Proteomes" id="UP001233999">
    <property type="component" value="Unassembled WGS sequence"/>
</dbReference>
<feature type="non-terminal residue" evidence="1">
    <location>
        <position position="58"/>
    </location>
</feature>
<reference evidence="1" key="2">
    <citation type="submission" date="2023-05" db="EMBL/GenBank/DDBJ databases">
        <authorList>
            <person name="Fouks B."/>
        </authorList>
    </citation>
    <scope>NUCLEOTIDE SEQUENCE</scope>
    <source>
        <strain evidence="1">Stay&amp;Tobe</strain>
        <tissue evidence="1">Testes</tissue>
    </source>
</reference>
<comment type="caution">
    <text evidence="1">The sequence shown here is derived from an EMBL/GenBank/DDBJ whole genome shotgun (WGS) entry which is preliminary data.</text>
</comment>
<protein>
    <submittedName>
        <fullName evidence="1">Uncharacterized protein</fullName>
    </submittedName>
</protein>
<name>A0AAD8AM06_DIPPU</name>
<organism evidence="1 2">
    <name type="scientific">Diploptera punctata</name>
    <name type="common">Pacific beetle cockroach</name>
    <dbReference type="NCBI Taxonomy" id="6984"/>
    <lineage>
        <taxon>Eukaryota</taxon>
        <taxon>Metazoa</taxon>
        <taxon>Ecdysozoa</taxon>
        <taxon>Arthropoda</taxon>
        <taxon>Hexapoda</taxon>
        <taxon>Insecta</taxon>
        <taxon>Pterygota</taxon>
        <taxon>Neoptera</taxon>
        <taxon>Polyneoptera</taxon>
        <taxon>Dictyoptera</taxon>
        <taxon>Blattodea</taxon>
        <taxon>Blaberoidea</taxon>
        <taxon>Blaberidae</taxon>
        <taxon>Diplopterinae</taxon>
        <taxon>Diploptera</taxon>
    </lineage>
</organism>